<evidence type="ECO:0000256" key="1">
    <source>
        <dbReference type="SAM" id="SignalP"/>
    </source>
</evidence>
<evidence type="ECO:0000259" key="2">
    <source>
        <dbReference type="Pfam" id="PF17131"/>
    </source>
</evidence>
<dbReference type="CDD" id="cd16329">
    <property type="entry name" value="LolA_like"/>
    <property type="match status" value="1"/>
</dbReference>
<dbReference type="Gene3D" id="2.50.20.10">
    <property type="entry name" value="Lipoprotein localisation LolA/LolB/LppX"/>
    <property type="match status" value="1"/>
</dbReference>
<accession>A0ABT8KMA5</accession>
<dbReference type="EMBL" id="JAUJEA010000003">
    <property type="protein sequence ID" value="MDN5201867.1"/>
    <property type="molecule type" value="Genomic_DNA"/>
</dbReference>
<reference evidence="3" key="1">
    <citation type="submission" date="2023-06" db="EMBL/GenBank/DDBJ databases">
        <title>Genomic of Parafulvivirga corallium.</title>
        <authorList>
            <person name="Wang G."/>
        </authorList>
    </citation>
    <scope>NUCLEOTIDE SEQUENCE</scope>
    <source>
        <strain evidence="3">BMA10</strain>
    </source>
</reference>
<keyword evidence="3" id="KW-0449">Lipoprotein</keyword>
<dbReference type="InterPro" id="IPR033399">
    <property type="entry name" value="TP_0789-like"/>
</dbReference>
<protein>
    <submittedName>
        <fullName evidence="3">Outer membrane lipoprotein-sorting protein</fullName>
    </submittedName>
</protein>
<dbReference type="Proteomes" id="UP001172082">
    <property type="component" value="Unassembled WGS sequence"/>
</dbReference>
<comment type="caution">
    <text evidence="3">The sequence shown here is derived from an EMBL/GenBank/DDBJ whole genome shotgun (WGS) entry which is preliminary data.</text>
</comment>
<evidence type="ECO:0000313" key="3">
    <source>
        <dbReference type="EMBL" id="MDN5201867.1"/>
    </source>
</evidence>
<proteinExistence type="predicted"/>
<gene>
    <name evidence="3" type="ORF">QQ008_10850</name>
</gene>
<dbReference type="Pfam" id="PF17131">
    <property type="entry name" value="LolA_like"/>
    <property type="match status" value="1"/>
</dbReference>
<name>A0ABT8KMA5_9BACT</name>
<dbReference type="RefSeq" id="WP_346751891.1">
    <property type="nucleotide sequence ID" value="NZ_JAUJEA010000003.1"/>
</dbReference>
<keyword evidence="4" id="KW-1185">Reference proteome</keyword>
<feature type="domain" description="Uncharacterized protein TP-0789" evidence="2">
    <location>
        <begin position="75"/>
        <end position="258"/>
    </location>
</feature>
<feature type="signal peptide" evidence="1">
    <location>
        <begin position="1"/>
        <end position="20"/>
    </location>
</feature>
<organism evidence="3 4">
    <name type="scientific">Splendidivirga corallicola</name>
    <dbReference type="NCBI Taxonomy" id="3051826"/>
    <lineage>
        <taxon>Bacteria</taxon>
        <taxon>Pseudomonadati</taxon>
        <taxon>Bacteroidota</taxon>
        <taxon>Cytophagia</taxon>
        <taxon>Cytophagales</taxon>
        <taxon>Splendidivirgaceae</taxon>
        <taxon>Splendidivirga</taxon>
    </lineage>
</organism>
<keyword evidence="1" id="KW-0732">Signal</keyword>
<sequence>MKRIAYLAITLFSSAAISMAQSPEQKGLDIAQKADEVDHGFESSSSTLTMILKNKHGQESTRKLSNQTLELVEDGDKSMIVFNSPRDVKGTATLTYTHKEGADDQWLYLPALKRVKRISSNNKSGPFMGSEFAYEDLSSQEVEKYTYKFLKEESLNGEACYAVERDPVDPNSGYSRQIAWYNKGNYRIEKIEYYDRKNALLKTLTFKNYQQYLNKHWRAGEMVMVNHQSNKETTLIFDDYQFKLGLTDNDFTQNSLKRSR</sequence>
<evidence type="ECO:0000313" key="4">
    <source>
        <dbReference type="Proteomes" id="UP001172082"/>
    </source>
</evidence>
<feature type="chain" id="PRO_5045644745" evidence="1">
    <location>
        <begin position="21"/>
        <end position="260"/>
    </location>
</feature>